<organism evidence="1 2">
    <name type="scientific">Leptospira weilii serovar Topaz str. LT2116</name>
    <dbReference type="NCBI Taxonomy" id="1088540"/>
    <lineage>
        <taxon>Bacteria</taxon>
        <taxon>Pseudomonadati</taxon>
        <taxon>Spirochaetota</taxon>
        <taxon>Spirochaetia</taxon>
        <taxon>Leptospirales</taxon>
        <taxon>Leptospiraceae</taxon>
        <taxon>Leptospira</taxon>
    </lineage>
</organism>
<accession>M3G3K5</accession>
<gene>
    <name evidence="1" type="ORF">LEP1GSC188_3819</name>
</gene>
<dbReference type="InterPro" id="IPR029035">
    <property type="entry name" value="DHS-like_NAD/FAD-binding_dom"/>
</dbReference>
<protein>
    <submittedName>
        <fullName evidence="1">SIR2-like domain protein</fullName>
    </submittedName>
</protein>
<dbReference type="SUPFAM" id="SSF52467">
    <property type="entry name" value="DHS-like NAD/FAD-binding domain"/>
    <property type="match status" value="1"/>
</dbReference>
<name>M3G3K5_9LEPT</name>
<dbReference type="EMBL" id="AHOR02000048">
    <property type="protein sequence ID" value="EMF80524.1"/>
    <property type="molecule type" value="Genomic_DNA"/>
</dbReference>
<comment type="caution">
    <text evidence="1">The sequence shown here is derived from an EMBL/GenBank/DDBJ whole genome shotgun (WGS) entry which is preliminary data.</text>
</comment>
<reference evidence="1 2" key="1">
    <citation type="submission" date="2013-01" db="EMBL/GenBank/DDBJ databases">
        <authorList>
            <person name="Harkins D.M."/>
            <person name="Durkin A.S."/>
            <person name="Brinkac L.M."/>
            <person name="Haft D.H."/>
            <person name="Selengut J.D."/>
            <person name="Sanka R."/>
            <person name="DePew J."/>
            <person name="Purushe J."/>
            <person name="Tulsiani S.M."/>
            <person name="Graham G.C."/>
            <person name="Burns M.-A."/>
            <person name="Dohnt M.F."/>
            <person name="Smythe L.D."/>
            <person name="McKay D.B."/>
            <person name="Craig S.B."/>
            <person name="Vinetz J.M."/>
            <person name="Sutton G.G."/>
            <person name="Nierman W.C."/>
            <person name="Fouts D.E."/>
        </authorList>
    </citation>
    <scope>NUCLEOTIDE SEQUENCE [LARGE SCALE GENOMIC DNA]</scope>
    <source>
        <strain evidence="1 2">LT2116</strain>
    </source>
</reference>
<dbReference type="Pfam" id="PF13289">
    <property type="entry name" value="SIR2_2"/>
    <property type="match status" value="1"/>
</dbReference>
<evidence type="ECO:0000313" key="1">
    <source>
        <dbReference type="EMBL" id="EMF80524.1"/>
    </source>
</evidence>
<dbReference type="Proteomes" id="UP000011770">
    <property type="component" value="Unassembled WGS sequence"/>
</dbReference>
<sequence>MLNSHDPVRHLEYIRQSLSQDKKPIGFFIASGCPLAVSLPTDKWPLIPDIKNLTIWLNNKLNNNEKYKLLLDELLKAGKSSENVEDVLSFIRGLLEVSKGGSVRGFSDNDLLTLEMEICKLIVSKIDVYLPNNETPYHKLVKWISSIDRKIPIEIFTTNYDILMEQALEDLEVPYFDGFVGARRPFFDLRSVADNLIPSHWTRIWKIHGSINWYQETINNEKKVYRSSEIKSDASHLIYPSHLKYEESRKMPYLALIDQLNAFIRQKSSLLIIVGYSFGDEHLNDTIANALKSNPTAMVLSLMFNTYLDDAKDSERYSKAYKIAFDRHNLNVWSFDKAIIGTNFGPWVRSKQTSDPGIDSFIESIKVKDDPEEFETWVKLGDFAIFSNFLKTLIGEELENKDER</sequence>
<evidence type="ECO:0000313" key="2">
    <source>
        <dbReference type="Proteomes" id="UP000011770"/>
    </source>
</evidence>
<proteinExistence type="predicted"/>
<dbReference type="AlphaFoldDB" id="M3G3K5"/>